<organism evidence="1">
    <name type="scientific">Amphimedon queenslandica</name>
    <name type="common">Sponge</name>
    <dbReference type="NCBI Taxonomy" id="400682"/>
    <lineage>
        <taxon>Eukaryota</taxon>
        <taxon>Metazoa</taxon>
        <taxon>Porifera</taxon>
        <taxon>Demospongiae</taxon>
        <taxon>Heteroscleromorpha</taxon>
        <taxon>Haplosclerida</taxon>
        <taxon>Niphatidae</taxon>
        <taxon>Amphimedon</taxon>
    </lineage>
</organism>
<evidence type="ECO:0000313" key="1">
    <source>
        <dbReference type="EnsemblMetazoa" id="Aqu2.1.28015_001"/>
    </source>
</evidence>
<dbReference type="EnsemblMetazoa" id="Aqu2.1.28015_001">
    <property type="protein sequence ID" value="Aqu2.1.28015_001"/>
    <property type="gene ID" value="Aqu2.1.28015"/>
</dbReference>
<dbReference type="AlphaFoldDB" id="A0A1X7UJ65"/>
<proteinExistence type="predicted"/>
<dbReference type="InParanoid" id="A0A1X7UJ65"/>
<accession>A0A1X7UJ65</accession>
<sequence length="28" mass="3383">MTHTVLYDVYQREKWQSTLCMEGTEVFS</sequence>
<reference evidence="1" key="1">
    <citation type="submission" date="2017-05" db="UniProtKB">
        <authorList>
            <consortium name="EnsemblMetazoa"/>
        </authorList>
    </citation>
    <scope>IDENTIFICATION</scope>
</reference>
<protein>
    <submittedName>
        <fullName evidence="1">Uncharacterized protein</fullName>
    </submittedName>
</protein>
<name>A0A1X7UJ65_AMPQE</name>